<proteinExistence type="inferred from homology"/>
<dbReference type="EMBL" id="UOGG01000032">
    <property type="protein sequence ID" value="VAX27491.1"/>
    <property type="molecule type" value="Genomic_DNA"/>
</dbReference>
<dbReference type="EC" id="6.3.5.3" evidence="4"/>
<dbReference type="Pfam" id="PF02769">
    <property type="entry name" value="AIRS_C"/>
    <property type="match status" value="1"/>
</dbReference>
<dbReference type="SUPFAM" id="SSF55326">
    <property type="entry name" value="PurM N-terminal domain-like"/>
    <property type="match status" value="1"/>
</dbReference>
<keyword evidence="1" id="KW-0963">Cytoplasm</keyword>
<feature type="non-terminal residue" evidence="4">
    <location>
        <position position="1"/>
    </location>
</feature>
<dbReference type="InterPro" id="IPR036921">
    <property type="entry name" value="PurM-like_N_sf"/>
</dbReference>
<evidence type="ECO:0000256" key="1">
    <source>
        <dbReference type="ARBA" id="ARBA00022490"/>
    </source>
</evidence>
<accession>A0A3B1CLW4</accession>
<evidence type="ECO:0000259" key="2">
    <source>
        <dbReference type="Pfam" id="PF00586"/>
    </source>
</evidence>
<keyword evidence="4" id="KW-0436">Ligase</keyword>
<gene>
    <name evidence="4" type="ORF">MNBD_NITROSPINAE05-1111</name>
</gene>
<dbReference type="SUPFAM" id="SSF56042">
    <property type="entry name" value="PurM C-terminal domain-like"/>
    <property type="match status" value="1"/>
</dbReference>
<evidence type="ECO:0000313" key="4">
    <source>
        <dbReference type="EMBL" id="VAX27491.1"/>
    </source>
</evidence>
<dbReference type="InterPro" id="IPR010918">
    <property type="entry name" value="PurM-like_C_dom"/>
</dbReference>
<name>A0A3B1CLW4_9ZZZZ</name>
<dbReference type="HAMAP" id="MF_00420">
    <property type="entry name" value="PurL_2"/>
    <property type="match status" value="1"/>
</dbReference>
<reference evidence="4" key="1">
    <citation type="submission" date="2018-06" db="EMBL/GenBank/DDBJ databases">
        <authorList>
            <person name="Zhirakovskaya E."/>
        </authorList>
    </citation>
    <scope>NUCLEOTIDE SEQUENCE</scope>
</reference>
<organism evidence="4">
    <name type="scientific">hydrothermal vent metagenome</name>
    <dbReference type="NCBI Taxonomy" id="652676"/>
    <lineage>
        <taxon>unclassified sequences</taxon>
        <taxon>metagenomes</taxon>
        <taxon>ecological metagenomes</taxon>
    </lineage>
</organism>
<dbReference type="PANTHER" id="PTHR43555:SF1">
    <property type="entry name" value="PHOSPHORIBOSYLFORMYLGLYCINAMIDINE SYNTHASE SUBUNIT PURL"/>
    <property type="match status" value="1"/>
</dbReference>
<dbReference type="PANTHER" id="PTHR43555">
    <property type="entry name" value="PHOSPHORIBOSYLFORMYLGLYCINAMIDINE SYNTHASE SUBUNIT PURL"/>
    <property type="match status" value="1"/>
</dbReference>
<dbReference type="AlphaFoldDB" id="A0A3B1CLW4"/>
<dbReference type="GO" id="GO:0004642">
    <property type="term" value="F:phosphoribosylformylglycinamidine synthase activity"/>
    <property type="evidence" value="ECO:0007669"/>
    <property type="project" value="UniProtKB-EC"/>
</dbReference>
<dbReference type="InterPro" id="IPR036676">
    <property type="entry name" value="PurM-like_C_sf"/>
</dbReference>
<dbReference type="Gene3D" id="3.90.650.10">
    <property type="entry name" value="PurM-like C-terminal domain"/>
    <property type="match status" value="1"/>
</dbReference>
<dbReference type="GO" id="GO:0006189">
    <property type="term" value="P:'de novo' IMP biosynthetic process"/>
    <property type="evidence" value="ECO:0007669"/>
    <property type="project" value="InterPro"/>
</dbReference>
<dbReference type="CDD" id="cd02204">
    <property type="entry name" value="PurL_repeat2"/>
    <property type="match status" value="1"/>
</dbReference>
<protein>
    <submittedName>
        <fullName evidence="4">Phosphoribosylformylglycinamidine synthase, synthetase subunit</fullName>
        <ecNumber evidence="4">6.3.5.3</ecNumber>
    </submittedName>
</protein>
<dbReference type="Gene3D" id="3.30.1330.10">
    <property type="entry name" value="PurM-like, N-terminal domain"/>
    <property type="match status" value="1"/>
</dbReference>
<dbReference type="InterPro" id="IPR010074">
    <property type="entry name" value="PRibForGlyAmidine_synth_PurL"/>
</dbReference>
<sequence length="353" mass="38700">DLTELTDPTRGDHALKQLLASPNIASKEWVYEQYDHMVRLNTLVMPGSDAAVMRIPDSQKAVALAVDCNSRYCYLDPYLGAQIAVAECARNIACSGGTPIGLTNCLNFGNPEKPEIMWQFEQSVLGIAEACKFFDIPVVSGNVSLYNETKGSAIYPTPTVAVVGLLENLDDHSTQWFKNSGDVIALLGLTLEEISGSEYLKLAFDMCRGKPPHLDKKLERSVQELCLQLIREKTIHSAHDCSDGGLAVAVAESCFTGPEKVLGATLNLKSTLRKDALLFGESQSRILISFSEENREAIARMAKNKEVPFTVIGRVGGSHFTVNVNGDEFIQQDIQALKNIWKNTIGDYARQVS</sequence>
<evidence type="ECO:0000259" key="3">
    <source>
        <dbReference type="Pfam" id="PF02769"/>
    </source>
</evidence>
<dbReference type="InterPro" id="IPR016188">
    <property type="entry name" value="PurM-like_N"/>
</dbReference>
<dbReference type="Pfam" id="PF00586">
    <property type="entry name" value="AIRS"/>
    <property type="match status" value="1"/>
</dbReference>
<feature type="domain" description="PurM-like N-terminal" evidence="2">
    <location>
        <begin position="47"/>
        <end position="165"/>
    </location>
</feature>
<feature type="domain" description="PurM-like C-terminal" evidence="3">
    <location>
        <begin position="180"/>
        <end position="322"/>
    </location>
</feature>